<dbReference type="GO" id="GO:0006352">
    <property type="term" value="P:DNA-templated transcription initiation"/>
    <property type="evidence" value="ECO:0007669"/>
    <property type="project" value="InterPro"/>
</dbReference>
<dbReference type="PANTHER" id="PTHR43133:SF51">
    <property type="entry name" value="RNA POLYMERASE SIGMA FACTOR"/>
    <property type="match status" value="1"/>
</dbReference>
<evidence type="ECO:0000313" key="7">
    <source>
        <dbReference type="EMBL" id="VYT11878.1"/>
    </source>
</evidence>
<reference evidence="7" key="1">
    <citation type="submission" date="2019-11" db="EMBL/GenBank/DDBJ databases">
        <authorList>
            <person name="Feng L."/>
        </authorList>
    </citation>
    <scope>NUCLEOTIDE SEQUENCE</scope>
    <source>
        <strain evidence="7">BgluceraseaLFYP119</strain>
    </source>
</reference>
<dbReference type="SUPFAM" id="SSF88946">
    <property type="entry name" value="Sigma2 domain of RNA polymerase sigma factors"/>
    <property type="match status" value="1"/>
</dbReference>
<dbReference type="EMBL" id="CACRST010000017">
    <property type="protein sequence ID" value="VYT11878.1"/>
    <property type="molecule type" value="Genomic_DNA"/>
</dbReference>
<dbReference type="PANTHER" id="PTHR43133">
    <property type="entry name" value="RNA POLYMERASE ECF-TYPE SIGMA FACTO"/>
    <property type="match status" value="1"/>
</dbReference>
<dbReference type="InterPro" id="IPR013249">
    <property type="entry name" value="RNA_pol_sigma70_r4_t2"/>
</dbReference>
<accession>A0A6N2U2E8</accession>
<evidence type="ECO:0000259" key="6">
    <source>
        <dbReference type="Pfam" id="PF08281"/>
    </source>
</evidence>
<keyword evidence="2" id="KW-0805">Transcription regulation</keyword>
<keyword evidence="4" id="KW-0804">Transcription</keyword>
<protein>
    <submittedName>
        <fullName evidence="7">RNA polymerase sigma factor SigV</fullName>
    </submittedName>
</protein>
<dbReference type="Pfam" id="PF04542">
    <property type="entry name" value="Sigma70_r2"/>
    <property type="match status" value="1"/>
</dbReference>
<dbReference type="SUPFAM" id="SSF88659">
    <property type="entry name" value="Sigma3 and sigma4 domains of RNA polymerase sigma factors"/>
    <property type="match status" value="1"/>
</dbReference>
<feature type="domain" description="RNA polymerase sigma factor 70 region 4 type 2" evidence="6">
    <location>
        <begin position="151"/>
        <end position="202"/>
    </location>
</feature>
<gene>
    <name evidence="7" type="primary">sigV_2</name>
    <name evidence="7" type="ORF">BGLFYP119_01877</name>
</gene>
<dbReference type="InterPro" id="IPR007627">
    <property type="entry name" value="RNA_pol_sigma70_r2"/>
</dbReference>
<dbReference type="AlphaFoldDB" id="A0A6N2U2E8"/>
<evidence type="ECO:0000256" key="2">
    <source>
        <dbReference type="ARBA" id="ARBA00023015"/>
    </source>
</evidence>
<evidence type="ECO:0000256" key="4">
    <source>
        <dbReference type="ARBA" id="ARBA00023163"/>
    </source>
</evidence>
<proteinExistence type="inferred from homology"/>
<evidence type="ECO:0000259" key="5">
    <source>
        <dbReference type="Pfam" id="PF04542"/>
    </source>
</evidence>
<dbReference type="InterPro" id="IPR039425">
    <property type="entry name" value="RNA_pol_sigma-70-like"/>
</dbReference>
<comment type="similarity">
    <text evidence="1">Belongs to the sigma-70 factor family. ECF subfamily.</text>
</comment>
<feature type="domain" description="RNA polymerase sigma-70 region 2" evidence="5">
    <location>
        <begin position="64"/>
        <end position="127"/>
    </location>
</feature>
<dbReference type="GO" id="GO:0003677">
    <property type="term" value="F:DNA binding"/>
    <property type="evidence" value="ECO:0007669"/>
    <property type="project" value="InterPro"/>
</dbReference>
<name>A0A6N2U2E8_9FIRM</name>
<dbReference type="InterPro" id="IPR013324">
    <property type="entry name" value="RNA_pol_sigma_r3/r4-like"/>
</dbReference>
<keyword evidence="3" id="KW-0731">Sigma factor</keyword>
<evidence type="ECO:0000256" key="3">
    <source>
        <dbReference type="ARBA" id="ARBA00023082"/>
    </source>
</evidence>
<dbReference type="Gene3D" id="1.10.1740.10">
    <property type="match status" value="1"/>
</dbReference>
<dbReference type="Gene3D" id="1.10.10.10">
    <property type="entry name" value="Winged helix-like DNA-binding domain superfamily/Winged helix DNA-binding domain"/>
    <property type="match status" value="1"/>
</dbReference>
<dbReference type="GO" id="GO:0016987">
    <property type="term" value="F:sigma factor activity"/>
    <property type="evidence" value="ECO:0007669"/>
    <property type="project" value="UniProtKB-KW"/>
</dbReference>
<dbReference type="Pfam" id="PF08281">
    <property type="entry name" value="Sigma70_r4_2"/>
    <property type="match status" value="1"/>
</dbReference>
<dbReference type="InterPro" id="IPR013325">
    <property type="entry name" value="RNA_pol_sigma_r2"/>
</dbReference>
<dbReference type="CDD" id="cd06171">
    <property type="entry name" value="Sigma70_r4"/>
    <property type="match status" value="1"/>
</dbReference>
<dbReference type="NCBIfam" id="TIGR02937">
    <property type="entry name" value="sigma70-ECF"/>
    <property type="match status" value="1"/>
</dbReference>
<sequence length="226" mass="26721">MCMHCSFFVFMKLFIPFWYLISVKKQKDIYNARYRRKITKGGIDLRYLVQRAIKGDADAFLELMEQNSLNMYKAARAILGNDEDAADAIQDTILTCFEKLKTLKKPEYFKTWMTRILINECNKILRHYRNIRMPEFMPEQSGQDSSMAEIEFKQMLELVDEKYRIVLILYYVYGFKLQDISELLEINENTVKTRLVRARKHLGELYFGGGQTSKRQSADKKEGMIL</sequence>
<organism evidence="7">
    <name type="scientific">Blautia glucerasea</name>
    <dbReference type="NCBI Taxonomy" id="536633"/>
    <lineage>
        <taxon>Bacteria</taxon>
        <taxon>Bacillati</taxon>
        <taxon>Bacillota</taxon>
        <taxon>Clostridia</taxon>
        <taxon>Lachnospirales</taxon>
        <taxon>Lachnospiraceae</taxon>
        <taxon>Blautia</taxon>
    </lineage>
</organism>
<dbReference type="InterPro" id="IPR036388">
    <property type="entry name" value="WH-like_DNA-bd_sf"/>
</dbReference>
<evidence type="ECO:0000256" key="1">
    <source>
        <dbReference type="ARBA" id="ARBA00010641"/>
    </source>
</evidence>
<dbReference type="InterPro" id="IPR014284">
    <property type="entry name" value="RNA_pol_sigma-70_dom"/>
</dbReference>